<evidence type="ECO:0000256" key="1">
    <source>
        <dbReference type="SAM" id="SignalP"/>
    </source>
</evidence>
<keyword evidence="1" id="KW-0732">Signal</keyword>
<evidence type="ECO:0000313" key="3">
    <source>
        <dbReference type="Proteomes" id="UP000444401"/>
    </source>
</evidence>
<protein>
    <submittedName>
        <fullName evidence="2">Uncharacterized protein</fullName>
    </submittedName>
</protein>
<organism evidence="2 3">
    <name type="scientific">Pelagerythrobacter marinus</name>
    <dbReference type="NCBI Taxonomy" id="538382"/>
    <lineage>
        <taxon>Bacteria</taxon>
        <taxon>Pseudomonadati</taxon>
        <taxon>Pseudomonadota</taxon>
        <taxon>Alphaproteobacteria</taxon>
        <taxon>Sphingomonadales</taxon>
        <taxon>Erythrobacteraceae</taxon>
        <taxon>Pelagerythrobacter</taxon>
    </lineage>
</organism>
<proteinExistence type="predicted"/>
<feature type="signal peptide" evidence="1">
    <location>
        <begin position="1"/>
        <end position="17"/>
    </location>
</feature>
<dbReference type="EMBL" id="WTYO01000005">
    <property type="protein sequence ID" value="MXO69570.1"/>
    <property type="molecule type" value="Genomic_DNA"/>
</dbReference>
<feature type="chain" id="PRO_5047229064" evidence="1">
    <location>
        <begin position="18"/>
        <end position="137"/>
    </location>
</feature>
<sequence>MMRSLFILLAASTGALAAPALADEPSRGERQLAEILEGRVAGEPVRCLHESQRHAVQIVDRTAIVFRDGDTLWVNRPGGARMLSSGDLPVFHQYGTRICRLDRVELRDRLGGVPGPVVILDEFVPYARAGGDDNEEE</sequence>
<dbReference type="RefSeq" id="WP_160734175.1">
    <property type="nucleotide sequence ID" value="NZ_WTYO01000005.1"/>
</dbReference>
<evidence type="ECO:0000313" key="2">
    <source>
        <dbReference type="EMBL" id="MXO69570.1"/>
    </source>
</evidence>
<dbReference type="Proteomes" id="UP000444401">
    <property type="component" value="Unassembled WGS sequence"/>
</dbReference>
<comment type="caution">
    <text evidence="2">The sequence shown here is derived from an EMBL/GenBank/DDBJ whole genome shotgun (WGS) entry which is preliminary data.</text>
</comment>
<keyword evidence="3" id="KW-1185">Reference proteome</keyword>
<gene>
    <name evidence="2" type="ORF">GRI72_12140</name>
</gene>
<reference evidence="2 3" key="1">
    <citation type="submission" date="2019-12" db="EMBL/GenBank/DDBJ databases">
        <title>Genomic-based taxomic classification of the family Erythrobacteraceae.</title>
        <authorList>
            <person name="Xu L."/>
        </authorList>
    </citation>
    <scope>NUCLEOTIDE SEQUENCE [LARGE SCALE GENOMIC DNA]</scope>
    <source>
        <strain evidence="2 3">H32</strain>
    </source>
</reference>
<name>A0ABW9V0K7_9SPHN</name>
<accession>A0ABW9V0K7</accession>